<dbReference type="EMBL" id="CCMZ01000056">
    <property type="protein sequence ID" value="CDX26722.1"/>
    <property type="molecule type" value="Genomic_DNA"/>
</dbReference>
<gene>
    <name evidence="1" type="ORF">MPL3356_60514</name>
</gene>
<protein>
    <submittedName>
        <fullName evidence="1">Uncharacterized protein</fullName>
    </submittedName>
</protein>
<evidence type="ECO:0000313" key="2">
    <source>
        <dbReference type="Proteomes" id="UP000045285"/>
    </source>
</evidence>
<reference evidence="2" key="1">
    <citation type="submission" date="2014-08" db="EMBL/GenBank/DDBJ databases">
        <authorList>
            <person name="Moulin L."/>
        </authorList>
    </citation>
    <scope>NUCLEOTIDE SEQUENCE [LARGE SCALE GENOMIC DNA]</scope>
</reference>
<dbReference type="AlphaFoldDB" id="A0A090G6U6"/>
<sequence length="74" mass="8024">MRAESVLLCIGGPADGRLLPLDDTCLKLQVSVPGGWFIYARRCVGDAYVLASEEMSDEELLLRLKSTPGASKLQ</sequence>
<accession>A0A090G6U6</accession>
<organism evidence="1 2">
    <name type="scientific">Mesorhizobium plurifarium</name>
    <dbReference type="NCBI Taxonomy" id="69974"/>
    <lineage>
        <taxon>Bacteria</taxon>
        <taxon>Pseudomonadati</taxon>
        <taxon>Pseudomonadota</taxon>
        <taxon>Alphaproteobacteria</taxon>
        <taxon>Hyphomicrobiales</taxon>
        <taxon>Phyllobacteriaceae</taxon>
        <taxon>Mesorhizobium</taxon>
    </lineage>
</organism>
<evidence type="ECO:0000313" key="1">
    <source>
        <dbReference type="EMBL" id="CDX26722.1"/>
    </source>
</evidence>
<keyword evidence="2" id="KW-1185">Reference proteome</keyword>
<dbReference type="Proteomes" id="UP000045285">
    <property type="component" value="Unassembled WGS sequence"/>
</dbReference>
<proteinExistence type="predicted"/>
<name>A0A090G6U6_MESPL</name>